<dbReference type="AlphaFoldDB" id="A0A165QH29"/>
<gene>
    <name evidence="2" type="ORF">DAEQUDRAFT_750880</name>
</gene>
<sequence>MPSHTGIDFVATTRHDTYPAVDPSKANLNGKVVLVTGASKGIGTAIAIAFAQAGASGLILLARSDLSAVQATCEAAQRPRQSLKVLTIATDCTKGSEVVAAAQEVKETFGRLDVLINNAGYMEGISKIAEYDPEEWWKPWKVNIRGTYEVTRAFLPLLLEYGGDKIIINMTSLGAHLVDPLFTAYKMTKLAIMRFTELIMAEYGEQGVLAFAVHPGSIATDMAAKMPEEMMYVLVDTPEIAAHALTWLVRERRDWLAGRYFCCQWDVNELEAKKGGDRGR</sequence>
<dbReference type="PANTHER" id="PTHR43975:SF2">
    <property type="entry name" value="EG:BACR7A4.14 PROTEIN-RELATED"/>
    <property type="match status" value="1"/>
</dbReference>
<dbReference type="STRING" id="1314783.A0A165QH29"/>
<name>A0A165QH29_9APHY</name>
<evidence type="ECO:0000256" key="1">
    <source>
        <dbReference type="RuleBase" id="RU000363"/>
    </source>
</evidence>
<dbReference type="EMBL" id="KV429058">
    <property type="protein sequence ID" value="KZT69463.1"/>
    <property type="molecule type" value="Genomic_DNA"/>
</dbReference>
<proteinExistence type="inferred from homology"/>
<dbReference type="PRINTS" id="PR00081">
    <property type="entry name" value="GDHRDH"/>
</dbReference>
<comment type="similarity">
    <text evidence="1">Belongs to the short-chain dehydrogenases/reductases (SDR) family.</text>
</comment>
<dbReference type="PANTHER" id="PTHR43975">
    <property type="entry name" value="ZGC:101858"/>
    <property type="match status" value="1"/>
</dbReference>
<keyword evidence="3" id="KW-1185">Reference proteome</keyword>
<evidence type="ECO:0000313" key="3">
    <source>
        <dbReference type="Proteomes" id="UP000076727"/>
    </source>
</evidence>
<dbReference type="CDD" id="cd05233">
    <property type="entry name" value="SDR_c"/>
    <property type="match status" value="1"/>
</dbReference>
<dbReference type="OrthoDB" id="1933717at2759"/>
<dbReference type="PRINTS" id="PR00080">
    <property type="entry name" value="SDRFAMILY"/>
</dbReference>
<dbReference type="InterPro" id="IPR002347">
    <property type="entry name" value="SDR_fam"/>
</dbReference>
<evidence type="ECO:0000313" key="2">
    <source>
        <dbReference type="EMBL" id="KZT69463.1"/>
    </source>
</evidence>
<accession>A0A165QH29</accession>
<dbReference type="Pfam" id="PF00106">
    <property type="entry name" value="adh_short"/>
    <property type="match status" value="1"/>
</dbReference>
<dbReference type="InterPro" id="IPR036291">
    <property type="entry name" value="NAD(P)-bd_dom_sf"/>
</dbReference>
<organism evidence="2 3">
    <name type="scientific">Daedalea quercina L-15889</name>
    <dbReference type="NCBI Taxonomy" id="1314783"/>
    <lineage>
        <taxon>Eukaryota</taxon>
        <taxon>Fungi</taxon>
        <taxon>Dikarya</taxon>
        <taxon>Basidiomycota</taxon>
        <taxon>Agaricomycotina</taxon>
        <taxon>Agaricomycetes</taxon>
        <taxon>Polyporales</taxon>
        <taxon>Fomitopsis</taxon>
    </lineage>
</organism>
<dbReference type="Gene3D" id="3.40.50.720">
    <property type="entry name" value="NAD(P)-binding Rossmann-like Domain"/>
    <property type="match status" value="1"/>
</dbReference>
<protein>
    <submittedName>
        <fullName evidence="2">Putative oxidoreductase</fullName>
    </submittedName>
</protein>
<dbReference type="Proteomes" id="UP000076727">
    <property type="component" value="Unassembled WGS sequence"/>
</dbReference>
<dbReference type="SUPFAM" id="SSF51735">
    <property type="entry name" value="NAD(P)-binding Rossmann-fold domains"/>
    <property type="match status" value="1"/>
</dbReference>
<reference evidence="2 3" key="1">
    <citation type="journal article" date="2016" name="Mol. Biol. Evol.">
        <title>Comparative Genomics of Early-Diverging Mushroom-Forming Fungi Provides Insights into the Origins of Lignocellulose Decay Capabilities.</title>
        <authorList>
            <person name="Nagy L.G."/>
            <person name="Riley R."/>
            <person name="Tritt A."/>
            <person name="Adam C."/>
            <person name="Daum C."/>
            <person name="Floudas D."/>
            <person name="Sun H."/>
            <person name="Yadav J.S."/>
            <person name="Pangilinan J."/>
            <person name="Larsson K.H."/>
            <person name="Matsuura K."/>
            <person name="Barry K."/>
            <person name="Labutti K."/>
            <person name="Kuo R."/>
            <person name="Ohm R.A."/>
            <person name="Bhattacharya S.S."/>
            <person name="Shirouzu T."/>
            <person name="Yoshinaga Y."/>
            <person name="Martin F.M."/>
            <person name="Grigoriev I.V."/>
            <person name="Hibbett D.S."/>
        </authorList>
    </citation>
    <scope>NUCLEOTIDE SEQUENCE [LARGE SCALE GENOMIC DNA]</scope>
    <source>
        <strain evidence="2 3">L-15889</strain>
    </source>
</reference>